<feature type="region of interest" description="Disordered" evidence="2">
    <location>
        <begin position="168"/>
        <end position="199"/>
    </location>
</feature>
<reference evidence="4 5" key="1">
    <citation type="submission" date="2016-03" db="EMBL/GenBank/DDBJ databases">
        <title>Cyphomyrmex costatus WGS genome.</title>
        <authorList>
            <person name="Nygaard S."/>
            <person name="Hu H."/>
            <person name="Boomsma J."/>
            <person name="Zhang G."/>
        </authorList>
    </citation>
    <scope>NUCLEOTIDE SEQUENCE [LARGE SCALE GENOMIC DNA]</scope>
    <source>
        <strain evidence="4">MS0001</strain>
        <tissue evidence="4">Whole body</tissue>
    </source>
</reference>
<dbReference type="GO" id="GO:0008270">
    <property type="term" value="F:zinc ion binding"/>
    <property type="evidence" value="ECO:0007669"/>
    <property type="project" value="UniProtKB-KW"/>
</dbReference>
<dbReference type="AlphaFoldDB" id="A0A195D709"/>
<keyword evidence="1" id="KW-0862">Zinc</keyword>
<name>A0A195D709_9HYME</name>
<dbReference type="EMBL" id="KQ976750">
    <property type="protein sequence ID" value="KYN08658.1"/>
    <property type="molecule type" value="Genomic_DNA"/>
</dbReference>
<evidence type="ECO:0000256" key="2">
    <source>
        <dbReference type="SAM" id="MobiDB-lite"/>
    </source>
</evidence>
<dbReference type="Proteomes" id="UP000078542">
    <property type="component" value="Unassembled WGS sequence"/>
</dbReference>
<evidence type="ECO:0000313" key="5">
    <source>
        <dbReference type="Proteomes" id="UP000078542"/>
    </source>
</evidence>
<organism evidence="4 5">
    <name type="scientific">Cyphomyrmex costatus</name>
    <dbReference type="NCBI Taxonomy" id="456900"/>
    <lineage>
        <taxon>Eukaryota</taxon>
        <taxon>Metazoa</taxon>
        <taxon>Ecdysozoa</taxon>
        <taxon>Arthropoda</taxon>
        <taxon>Hexapoda</taxon>
        <taxon>Insecta</taxon>
        <taxon>Pterygota</taxon>
        <taxon>Neoptera</taxon>
        <taxon>Endopterygota</taxon>
        <taxon>Hymenoptera</taxon>
        <taxon>Apocrita</taxon>
        <taxon>Aculeata</taxon>
        <taxon>Formicoidea</taxon>
        <taxon>Formicidae</taxon>
        <taxon>Myrmicinae</taxon>
        <taxon>Cyphomyrmex</taxon>
    </lineage>
</organism>
<gene>
    <name evidence="4" type="ORF">ALC62_00329</name>
</gene>
<dbReference type="PROSITE" id="PS50157">
    <property type="entry name" value="ZINC_FINGER_C2H2_2"/>
    <property type="match status" value="1"/>
</dbReference>
<sequence>MNDNIKTIFIEGMTMYTCKKCDEVSKRRYNMERHFRRFHETITPGKTCCDSLYFYKTKKIKIRQIGVTNRGHSAIRHVTFSTKSEFYKHREKIHKQKMYMKGPYQNASKTKQGITVFTKRNRYKRKTKNKKVKIYERKDYIRGQKQKTFKTESSEGTTFSITNDVCEENKENEKNHNEKKKYTKEQNQKTSKIESSADEQRETLINTQMGLLKTQNSNKNMQLLYEHLNAPKKQFLYKWQENFSRQLHTDSRRALLINMENYTSRRTAMKRASQRKIKKLNYLNLDKENVKIYNITDYSVEGIYKGLNSIIF</sequence>
<protein>
    <recommendedName>
        <fullName evidence="3">C2H2-type domain-containing protein</fullName>
    </recommendedName>
</protein>
<evidence type="ECO:0000256" key="1">
    <source>
        <dbReference type="PROSITE-ProRule" id="PRU00042"/>
    </source>
</evidence>
<keyword evidence="1" id="KW-0863">Zinc-finger</keyword>
<accession>A0A195D709</accession>
<keyword evidence="1" id="KW-0479">Metal-binding</keyword>
<evidence type="ECO:0000259" key="3">
    <source>
        <dbReference type="PROSITE" id="PS50157"/>
    </source>
</evidence>
<evidence type="ECO:0000313" key="4">
    <source>
        <dbReference type="EMBL" id="KYN08658.1"/>
    </source>
</evidence>
<keyword evidence="5" id="KW-1185">Reference proteome</keyword>
<dbReference type="InterPro" id="IPR013087">
    <property type="entry name" value="Znf_C2H2_type"/>
</dbReference>
<proteinExistence type="predicted"/>
<feature type="domain" description="C2H2-type" evidence="3">
    <location>
        <begin position="16"/>
        <end position="44"/>
    </location>
</feature>